<gene>
    <name evidence="2" type="ORF">V5O48_010047</name>
</gene>
<feature type="compositionally biased region" description="Basic and acidic residues" evidence="1">
    <location>
        <begin position="110"/>
        <end position="132"/>
    </location>
</feature>
<dbReference type="EMBL" id="JBAHYK010000698">
    <property type="protein sequence ID" value="KAL0571916.1"/>
    <property type="molecule type" value="Genomic_DNA"/>
</dbReference>
<feature type="compositionally biased region" description="Acidic residues" evidence="1">
    <location>
        <begin position="133"/>
        <end position="144"/>
    </location>
</feature>
<comment type="caution">
    <text evidence="2">The sequence shown here is derived from an EMBL/GenBank/DDBJ whole genome shotgun (WGS) entry which is preliminary data.</text>
</comment>
<feature type="region of interest" description="Disordered" evidence="1">
    <location>
        <begin position="303"/>
        <end position="347"/>
    </location>
</feature>
<protein>
    <submittedName>
        <fullName evidence="2">Uncharacterized protein</fullName>
    </submittedName>
</protein>
<accession>A0ABR3F9K5</accession>
<feature type="region of interest" description="Disordered" evidence="1">
    <location>
        <begin position="110"/>
        <end position="161"/>
    </location>
</feature>
<evidence type="ECO:0000313" key="2">
    <source>
        <dbReference type="EMBL" id="KAL0571916.1"/>
    </source>
</evidence>
<sequence>MPTLTNDENVNAGCLLLRSTDEGHINASRQTKLDHHPAYTPGNSVEQVKISRPRPLPRKQPIQLNELETWERSSPFADYTNTSGSDKAQNVDERDEGQIATWMKGLRLSDHARDSVEGHGKEKDRVEAKDGGEETELLEENTVDEVDRATPTPCATPHLRSRFSDDFSSHLLSPEFPLKPIASTDMTPPTFTDPFSDTHKTFGPLPPLTSEDYIDLPDVFLQPGGYKEPSSSSSNVLPPPPSPKMVFHTKEISPFDTSEMTPADFNLRGRILSNLDSKPKPRSWSVRKHTFGAAFRARQREIRARKASHSKPAVPPRPKRSLALPDVRFRKRSSDAAASGTSSRFGSFVRRVLPEPNGMVRRVLRR</sequence>
<keyword evidence="3" id="KW-1185">Reference proteome</keyword>
<organism evidence="2 3">
    <name type="scientific">Marasmius crinis-equi</name>
    <dbReference type="NCBI Taxonomy" id="585013"/>
    <lineage>
        <taxon>Eukaryota</taxon>
        <taxon>Fungi</taxon>
        <taxon>Dikarya</taxon>
        <taxon>Basidiomycota</taxon>
        <taxon>Agaricomycotina</taxon>
        <taxon>Agaricomycetes</taxon>
        <taxon>Agaricomycetidae</taxon>
        <taxon>Agaricales</taxon>
        <taxon>Marasmiineae</taxon>
        <taxon>Marasmiaceae</taxon>
        <taxon>Marasmius</taxon>
    </lineage>
</organism>
<evidence type="ECO:0000313" key="3">
    <source>
        <dbReference type="Proteomes" id="UP001465976"/>
    </source>
</evidence>
<dbReference type="Proteomes" id="UP001465976">
    <property type="component" value="Unassembled WGS sequence"/>
</dbReference>
<evidence type="ECO:0000256" key="1">
    <source>
        <dbReference type="SAM" id="MobiDB-lite"/>
    </source>
</evidence>
<name>A0ABR3F9K5_9AGAR</name>
<proteinExistence type="predicted"/>
<reference evidence="2 3" key="1">
    <citation type="submission" date="2024-02" db="EMBL/GenBank/DDBJ databases">
        <title>A draft genome for the cacao thread blight pathogen Marasmius crinis-equi.</title>
        <authorList>
            <person name="Cohen S.P."/>
            <person name="Baruah I.K."/>
            <person name="Amoako-Attah I."/>
            <person name="Bukari Y."/>
            <person name="Meinhardt L.W."/>
            <person name="Bailey B.A."/>
        </authorList>
    </citation>
    <scope>NUCLEOTIDE SEQUENCE [LARGE SCALE GENOMIC DNA]</scope>
    <source>
        <strain evidence="2 3">GH-76</strain>
    </source>
</reference>